<accession>A0A024GEL7</accession>
<comment type="caution">
    <text evidence="2">The sequence shown here is derived from an EMBL/GenBank/DDBJ whole genome shotgun (WGS) entry which is preliminary data.</text>
</comment>
<dbReference type="AlphaFoldDB" id="A0A024GEL7"/>
<dbReference type="EMBL" id="CAIX01000090">
    <property type="protein sequence ID" value="CCI45139.1"/>
    <property type="molecule type" value="Genomic_DNA"/>
</dbReference>
<keyword evidence="1" id="KW-0812">Transmembrane</keyword>
<feature type="transmembrane region" description="Helical" evidence="1">
    <location>
        <begin position="416"/>
        <end position="435"/>
    </location>
</feature>
<evidence type="ECO:0000313" key="3">
    <source>
        <dbReference type="Proteomes" id="UP000053237"/>
    </source>
</evidence>
<dbReference type="Proteomes" id="UP000053237">
    <property type="component" value="Unassembled WGS sequence"/>
</dbReference>
<reference evidence="2 3" key="1">
    <citation type="submission" date="2012-05" db="EMBL/GenBank/DDBJ databases">
        <title>Recombination and specialization in a pathogen metapopulation.</title>
        <authorList>
            <person name="Gardiner A."/>
            <person name="Kemen E."/>
            <person name="Schultz-Larsen T."/>
            <person name="MacLean D."/>
            <person name="Van Oosterhout C."/>
            <person name="Jones J.D.G."/>
        </authorList>
    </citation>
    <scope>NUCLEOTIDE SEQUENCE [LARGE SCALE GENOMIC DNA]</scope>
    <source>
        <strain evidence="2 3">Ac Nc2</strain>
    </source>
</reference>
<dbReference type="PANTHER" id="PTHR34496">
    <property type="entry name" value="GLCNAC TRANSFERASE-RELATED"/>
    <property type="match status" value="1"/>
</dbReference>
<evidence type="ECO:0000313" key="2">
    <source>
        <dbReference type="EMBL" id="CCI45139.1"/>
    </source>
</evidence>
<feature type="transmembrane region" description="Helical" evidence="1">
    <location>
        <begin position="12"/>
        <end position="32"/>
    </location>
</feature>
<dbReference type="InterPro" id="IPR021067">
    <property type="entry name" value="Glycosyltransferase"/>
</dbReference>
<dbReference type="STRING" id="65357.A0A024GEL7"/>
<protein>
    <submittedName>
        <fullName evidence="2">Uncharacterized protein</fullName>
    </submittedName>
</protein>
<dbReference type="Pfam" id="PF11397">
    <property type="entry name" value="GlcNAc"/>
    <property type="match status" value="1"/>
</dbReference>
<evidence type="ECO:0000256" key="1">
    <source>
        <dbReference type="SAM" id="Phobius"/>
    </source>
</evidence>
<keyword evidence="1" id="KW-1133">Transmembrane helix</keyword>
<dbReference type="InParanoid" id="A0A024GEL7"/>
<dbReference type="OrthoDB" id="76265at2759"/>
<keyword evidence="1" id="KW-0472">Membrane</keyword>
<keyword evidence="3" id="KW-1185">Reference proteome</keyword>
<organism evidence="2 3">
    <name type="scientific">Albugo candida</name>
    <dbReference type="NCBI Taxonomy" id="65357"/>
    <lineage>
        <taxon>Eukaryota</taxon>
        <taxon>Sar</taxon>
        <taxon>Stramenopiles</taxon>
        <taxon>Oomycota</taxon>
        <taxon>Peronosporomycetes</taxon>
        <taxon>Albuginales</taxon>
        <taxon>Albuginaceae</taxon>
        <taxon>Albugo</taxon>
    </lineage>
</organism>
<sequence length="495" mass="57005">MKDHRVIRTWRWKLHIGVCLLFPVLFMIVLYYESTHLQAVDQLSEVYFKKTARVRHMLHTVNGNISTIIRPSEALASDEVVKGRRTMILIANYRDSKRCGETLQSLFGNAARPDLIRVSIFDQISVENGEKTCVESYCNLVGESCRIAQAIWKQIDAVDAKGPTYARYQAEEAITDEDFCLHIDSHIVFVPSWDELIVTEWEATGNPNAIITVYPKPVEFMNMTNNKDLHQTMCQASLESSDEDAVVQYGAALIEMKPAQAKPLLISQMAAGFNFGSCRNVKEVRSDPYAHFLFHGEEYSKAARLWTSGYDFYVPRLDTLYHWYENRNVIWEISWESRFPIQLKSNRRIRYALGLPVTKMDFELTRIEDFTLGRKRTFEQWKNFTGIDPSIFVPYKIDVDCFDWTMVFQPKSRGDIGVAALAILTASAFFSVPYLSHFYKKENFQTTEKALNASQVRRGAYLNTGSKDVGVDPDYDFKTRTRRARRANHSESSVE</sequence>
<name>A0A024GEL7_9STRA</name>
<proteinExistence type="predicted"/>
<gene>
    <name evidence="2" type="ORF">BN9_060120</name>
</gene>
<dbReference type="PANTHER" id="PTHR34496:SF6">
    <property type="entry name" value="GLYCOSYLTRANSFERASE 2-LIKE DOMAIN-CONTAINING PROTEIN"/>
    <property type="match status" value="1"/>
</dbReference>